<dbReference type="InterPro" id="IPR010298">
    <property type="entry name" value="YacP-like"/>
</dbReference>
<dbReference type="PANTHER" id="PTHR34547:SF1">
    <property type="entry name" value="YACP-LIKE NYN DOMAIN PROTEIN"/>
    <property type="match status" value="1"/>
</dbReference>
<feature type="coiled-coil region" evidence="1">
    <location>
        <begin position="140"/>
        <end position="245"/>
    </location>
</feature>
<evidence type="ECO:0000256" key="1">
    <source>
        <dbReference type="SAM" id="Coils"/>
    </source>
</evidence>
<dbReference type="EMBL" id="RDBM01000037">
    <property type="protein sequence ID" value="TXS24687.1"/>
    <property type="molecule type" value="Genomic_DNA"/>
</dbReference>
<sequence>MEQPTGGAGPADAADGTAESLDRPLPEGVRRRVVALVSDAFGGLTVGELPAQLRQYARFTPSRRAKFAGNAMAAALESDPVFRRRIGERIGQAQPELAEALTSGAPPAAADPVDVAAAAYVLRPAGWVKLVAAAGEEVQRAHAERADEETRRELERLREELGRARGQTRADTERLRAELDAARKENDSLHRKLRSALSEVKRGEAALRRSGAEADAVRAEAAAQVSAAESESRRLKARLAEAEASVEAGRRAAREGRSVEDMRLRLLLDTVLDAAQGLRRELALPPSSLRPADSVEAVEPGRMSPKDIAARALSETDPALLDQLLALPQAHLIVDGYNVTKTGYPQMPLEKQRLRLLGGLSVLAAQTGAEMTCVFDGAELAVPVLLAPPRGVRVLFSKAGVTADELIRQLARAEPPGRPVVVVSTDREVADGVAKAGARPVASALLLKRLSRV</sequence>
<dbReference type="RefSeq" id="WP_147985326.1">
    <property type="nucleotide sequence ID" value="NZ_RDBM01000037.1"/>
</dbReference>
<name>A0A652KLX5_9ACTN</name>
<comment type="caution">
    <text evidence="3">The sequence shown here is derived from an EMBL/GenBank/DDBJ whole genome shotgun (WGS) entry which is preliminary data.</text>
</comment>
<keyword evidence="1" id="KW-0175">Coiled coil</keyword>
<evidence type="ECO:0000256" key="2">
    <source>
        <dbReference type="SAM" id="MobiDB-lite"/>
    </source>
</evidence>
<protein>
    <submittedName>
        <fullName evidence="3">RNA-binding protein</fullName>
    </submittedName>
</protein>
<proteinExistence type="predicted"/>
<evidence type="ECO:0000313" key="3">
    <source>
        <dbReference type="EMBL" id="TXS24687.1"/>
    </source>
</evidence>
<accession>A0A652KLX5</accession>
<dbReference type="Pfam" id="PF05991">
    <property type="entry name" value="NYN_YacP"/>
    <property type="match status" value="1"/>
</dbReference>
<feature type="region of interest" description="Disordered" evidence="2">
    <location>
        <begin position="1"/>
        <end position="25"/>
    </location>
</feature>
<organism evidence="3">
    <name type="scientific">Streptomyces sp. gb1(2016)</name>
    <dbReference type="NCBI Taxonomy" id="1828321"/>
    <lineage>
        <taxon>Bacteria</taxon>
        <taxon>Bacillati</taxon>
        <taxon>Actinomycetota</taxon>
        <taxon>Actinomycetes</taxon>
        <taxon>Kitasatosporales</taxon>
        <taxon>Streptomycetaceae</taxon>
        <taxon>Streptomyces</taxon>
    </lineage>
</organism>
<dbReference type="AlphaFoldDB" id="A0A652KLX5"/>
<reference evidence="3" key="1">
    <citation type="submission" date="2018-10" db="EMBL/GenBank/DDBJ databases">
        <authorList>
            <person name="Hariharan J."/>
            <person name="Choudoir M.J."/>
            <person name="Diebold P."/>
            <person name="Panke-Buisse K."/>
            <person name="Campbell A.N."/>
            <person name="Buckley D.H."/>
        </authorList>
    </citation>
    <scope>NUCLEOTIDE SEQUENCE</scope>
    <source>
        <strain evidence="3">Gb1</strain>
    </source>
</reference>
<dbReference type="PANTHER" id="PTHR34547">
    <property type="entry name" value="YACP-LIKE NYN DOMAIN PROTEIN"/>
    <property type="match status" value="1"/>
</dbReference>
<gene>
    <name evidence="3" type="ORF">EAO74_30305</name>
</gene>